<feature type="compositionally biased region" description="Polar residues" evidence="1">
    <location>
        <begin position="428"/>
        <end position="440"/>
    </location>
</feature>
<feature type="compositionally biased region" description="Acidic residues" evidence="1">
    <location>
        <begin position="299"/>
        <end position="326"/>
    </location>
</feature>
<dbReference type="InterPro" id="IPR001660">
    <property type="entry name" value="SAM"/>
</dbReference>
<dbReference type="InterPro" id="IPR039161">
    <property type="entry name" value="C19orf47-like"/>
</dbReference>
<feature type="region of interest" description="Disordered" evidence="1">
    <location>
        <begin position="294"/>
        <end position="327"/>
    </location>
</feature>
<organism evidence="3 4">
    <name type="scientific">Drosophila mojavensis</name>
    <name type="common">Fruit fly</name>
    <dbReference type="NCBI Taxonomy" id="7230"/>
    <lineage>
        <taxon>Eukaryota</taxon>
        <taxon>Metazoa</taxon>
        <taxon>Ecdysozoa</taxon>
        <taxon>Arthropoda</taxon>
        <taxon>Hexapoda</taxon>
        <taxon>Insecta</taxon>
        <taxon>Pterygota</taxon>
        <taxon>Neoptera</taxon>
        <taxon>Endopterygota</taxon>
        <taxon>Diptera</taxon>
        <taxon>Brachycera</taxon>
        <taxon>Muscomorpha</taxon>
        <taxon>Ephydroidea</taxon>
        <taxon>Drosophilidae</taxon>
        <taxon>Drosophila</taxon>
    </lineage>
</organism>
<gene>
    <name evidence="3" type="primary">Dmoj\GI17609</name>
    <name evidence="3" type="ORF">Dmoj_GI17609</name>
</gene>
<dbReference type="AlphaFoldDB" id="B4KHM3"/>
<dbReference type="Pfam" id="PF18017">
    <property type="entry name" value="SAM_4"/>
    <property type="match status" value="1"/>
</dbReference>
<dbReference type="KEGG" id="dmo:Dmoj_GI17609"/>
<dbReference type="CDD" id="cd09531">
    <property type="entry name" value="SAM_CS047"/>
    <property type="match status" value="1"/>
</dbReference>
<dbReference type="InParanoid" id="B4KHM3"/>
<dbReference type="OMA" id="VHITGVH"/>
<feature type="region of interest" description="Disordered" evidence="1">
    <location>
        <begin position="89"/>
        <end position="130"/>
    </location>
</feature>
<dbReference type="Gene3D" id="1.10.150.50">
    <property type="entry name" value="Transcription Factor, Ets-1"/>
    <property type="match status" value="1"/>
</dbReference>
<dbReference type="PANTHER" id="PTHR21359">
    <property type="entry name" value="DUF5577 DOMAIN-CONTAINING PROTEIN"/>
    <property type="match status" value="1"/>
</dbReference>
<reference evidence="3 4" key="1">
    <citation type="journal article" date="2007" name="Nature">
        <title>Evolution of genes and genomes on the Drosophila phylogeny.</title>
        <authorList>
            <consortium name="Drosophila 12 Genomes Consortium"/>
            <person name="Clark A.G."/>
            <person name="Eisen M.B."/>
            <person name="Smith D.R."/>
            <person name="Bergman C.M."/>
            <person name="Oliver B."/>
            <person name="Markow T.A."/>
            <person name="Kaufman T.C."/>
            <person name="Kellis M."/>
            <person name="Gelbart W."/>
            <person name="Iyer V.N."/>
            <person name="Pollard D.A."/>
            <person name="Sackton T.B."/>
            <person name="Larracuente A.M."/>
            <person name="Singh N.D."/>
            <person name="Abad J.P."/>
            <person name="Abt D.N."/>
            <person name="Adryan B."/>
            <person name="Aguade M."/>
            <person name="Akashi H."/>
            <person name="Anderson W.W."/>
            <person name="Aquadro C.F."/>
            <person name="Ardell D.H."/>
            <person name="Arguello R."/>
            <person name="Artieri C.G."/>
            <person name="Barbash D.A."/>
            <person name="Barker D."/>
            <person name="Barsanti P."/>
            <person name="Batterham P."/>
            <person name="Batzoglou S."/>
            <person name="Begun D."/>
            <person name="Bhutkar A."/>
            <person name="Blanco E."/>
            <person name="Bosak S.A."/>
            <person name="Bradley R.K."/>
            <person name="Brand A.D."/>
            <person name="Brent M.R."/>
            <person name="Brooks A.N."/>
            <person name="Brown R.H."/>
            <person name="Butlin R.K."/>
            <person name="Caggese C."/>
            <person name="Calvi B.R."/>
            <person name="Bernardo de Carvalho A."/>
            <person name="Caspi A."/>
            <person name="Castrezana S."/>
            <person name="Celniker S.E."/>
            <person name="Chang J.L."/>
            <person name="Chapple C."/>
            <person name="Chatterji S."/>
            <person name="Chinwalla A."/>
            <person name="Civetta A."/>
            <person name="Clifton S.W."/>
            <person name="Comeron J.M."/>
            <person name="Costello J.C."/>
            <person name="Coyne J.A."/>
            <person name="Daub J."/>
            <person name="David R.G."/>
            <person name="Delcher A.L."/>
            <person name="Delehaunty K."/>
            <person name="Do C.B."/>
            <person name="Ebling H."/>
            <person name="Edwards K."/>
            <person name="Eickbush T."/>
            <person name="Evans J.D."/>
            <person name="Filipski A."/>
            <person name="Findeiss S."/>
            <person name="Freyhult E."/>
            <person name="Fulton L."/>
            <person name="Fulton R."/>
            <person name="Garcia A.C."/>
            <person name="Gardiner A."/>
            <person name="Garfield D.A."/>
            <person name="Garvin B.E."/>
            <person name="Gibson G."/>
            <person name="Gilbert D."/>
            <person name="Gnerre S."/>
            <person name="Godfrey J."/>
            <person name="Good R."/>
            <person name="Gotea V."/>
            <person name="Gravely B."/>
            <person name="Greenberg A.J."/>
            <person name="Griffiths-Jones S."/>
            <person name="Gross S."/>
            <person name="Guigo R."/>
            <person name="Gustafson E.A."/>
            <person name="Haerty W."/>
            <person name="Hahn M.W."/>
            <person name="Halligan D.L."/>
            <person name="Halpern A.L."/>
            <person name="Halter G.M."/>
            <person name="Han M.V."/>
            <person name="Heger A."/>
            <person name="Hillier L."/>
            <person name="Hinrichs A.S."/>
            <person name="Holmes I."/>
            <person name="Hoskins R.A."/>
            <person name="Hubisz M.J."/>
            <person name="Hultmark D."/>
            <person name="Huntley M.A."/>
            <person name="Jaffe D.B."/>
            <person name="Jagadeeshan S."/>
            <person name="Jeck W.R."/>
            <person name="Johnson J."/>
            <person name="Jones C.D."/>
            <person name="Jordan W.C."/>
            <person name="Karpen G.H."/>
            <person name="Kataoka E."/>
            <person name="Keightley P.D."/>
            <person name="Kheradpour P."/>
            <person name="Kirkness E.F."/>
            <person name="Koerich L.B."/>
            <person name="Kristiansen K."/>
            <person name="Kudrna D."/>
            <person name="Kulathinal R.J."/>
            <person name="Kumar S."/>
            <person name="Kwok R."/>
            <person name="Lander E."/>
            <person name="Langley C.H."/>
            <person name="Lapoint R."/>
            <person name="Lazzaro B.P."/>
            <person name="Lee S.J."/>
            <person name="Levesque L."/>
            <person name="Li R."/>
            <person name="Lin C.F."/>
            <person name="Lin M.F."/>
            <person name="Lindblad-Toh K."/>
            <person name="Llopart A."/>
            <person name="Long M."/>
            <person name="Low L."/>
            <person name="Lozovsky E."/>
            <person name="Lu J."/>
            <person name="Luo M."/>
            <person name="Machado C.A."/>
            <person name="Makalowski W."/>
            <person name="Marzo M."/>
            <person name="Matsuda M."/>
            <person name="Matzkin L."/>
            <person name="McAllister B."/>
            <person name="McBride C.S."/>
            <person name="McKernan B."/>
            <person name="McKernan K."/>
            <person name="Mendez-Lago M."/>
            <person name="Minx P."/>
            <person name="Mollenhauer M.U."/>
            <person name="Montooth K."/>
            <person name="Mount S.M."/>
            <person name="Mu X."/>
            <person name="Myers E."/>
            <person name="Negre B."/>
            <person name="Newfeld S."/>
            <person name="Nielsen R."/>
            <person name="Noor M.A."/>
            <person name="O'Grady P."/>
            <person name="Pachter L."/>
            <person name="Papaceit M."/>
            <person name="Parisi M.J."/>
            <person name="Parisi M."/>
            <person name="Parts L."/>
            <person name="Pedersen J.S."/>
            <person name="Pesole G."/>
            <person name="Phillippy A.M."/>
            <person name="Ponting C.P."/>
            <person name="Pop M."/>
            <person name="Porcelli D."/>
            <person name="Powell J.R."/>
            <person name="Prohaska S."/>
            <person name="Pruitt K."/>
            <person name="Puig M."/>
            <person name="Quesneville H."/>
            <person name="Ram K.R."/>
            <person name="Rand D."/>
            <person name="Rasmussen M.D."/>
            <person name="Reed L.K."/>
            <person name="Reenan R."/>
            <person name="Reily A."/>
            <person name="Remington K.A."/>
            <person name="Rieger T.T."/>
            <person name="Ritchie M.G."/>
            <person name="Robin C."/>
            <person name="Rogers Y.H."/>
            <person name="Rohde C."/>
            <person name="Rozas J."/>
            <person name="Rubenfield M.J."/>
            <person name="Ruiz A."/>
            <person name="Russo S."/>
            <person name="Salzberg S.L."/>
            <person name="Sanchez-Gracia A."/>
            <person name="Saranga D.J."/>
            <person name="Sato H."/>
            <person name="Schaeffer S.W."/>
            <person name="Schatz M.C."/>
            <person name="Schlenke T."/>
            <person name="Schwartz R."/>
            <person name="Segarra C."/>
            <person name="Singh R.S."/>
            <person name="Sirot L."/>
            <person name="Sirota M."/>
            <person name="Sisneros N.B."/>
            <person name="Smith C.D."/>
            <person name="Smith T.F."/>
            <person name="Spieth J."/>
            <person name="Stage D.E."/>
            <person name="Stark A."/>
            <person name="Stephan W."/>
            <person name="Strausberg R.L."/>
            <person name="Strempel S."/>
            <person name="Sturgill D."/>
            <person name="Sutton G."/>
            <person name="Sutton G.G."/>
            <person name="Tao W."/>
            <person name="Teichmann S."/>
            <person name="Tobari Y.N."/>
            <person name="Tomimura Y."/>
            <person name="Tsolas J.M."/>
            <person name="Valente V.L."/>
            <person name="Venter E."/>
            <person name="Venter J.C."/>
            <person name="Vicario S."/>
            <person name="Vieira F.G."/>
            <person name="Vilella A.J."/>
            <person name="Villasante A."/>
            <person name="Walenz B."/>
            <person name="Wang J."/>
            <person name="Wasserman M."/>
            <person name="Watts T."/>
            <person name="Wilson D."/>
            <person name="Wilson R.K."/>
            <person name="Wing R.A."/>
            <person name="Wolfner M.F."/>
            <person name="Wong A."/>
            <person name="Wong G.K."/>
            <person name="Wu C.I."/>
            <person name="Wu G."/>
            <person name="Yamamoto D."/>
            <person name="Yang H.P."/>
            <person name="Yang S.P."/>
            <person name="Yorke J.A."/>
            <person name="Yoshida K."/>
            <person name="Zdobnov E."/>
            <person name="Zhang P."/>
            <person name="Zhang Y."/>
            <person name="Zimin A.V."/>
            <person name="Baldwin J."/>
            <person name="Abdouelleil A."/>
            <person name="Abdulkadir J."/>
            <person name="Abebe A."/>
            <person name="Abera B."/>
            <person name="Abreu J."/>
            <person name="Acer S.C."/>
            <person name="Aftuck L."/>
            <person name="Alexander A."/>
            <person name="An P."/>
            <person name="Anderson E."/>
            <person name="Anderson S."/>
            <person name="Arachi H."/>
            <person name="Azer M."/>
            <person name="Bachantsang P."/>
            <person name="Barry A."/>
            <person name="Bayul T."/>
            <person name="Berlin A."/>
            <person name="Bessette D."/>
            <person name="Bloom T."/>
            <person name="Blye J."/>
            <person name="Boguslavskiy L."/>
            <person name="Bonnet C."/>
            <person name="Boukhgalter B."/>
            <person name="Bourzgui I."/>
            <person name="Brown A."/>
            <person name="Cahill P."/>
            <person name="Channer S."/>
            <person name="Cheshatsang Y."/>
            <person name="Chuda L."/>
            <person name="Citroen M."/>
            <person name="Collymore A."/>
            <person name="Cooke P."/>
            <person name="Costello M."/>
            <person name="D'Aco K."/>
            <person name="Daza R."/>
            <person name="De Haan G."/>
            <person name="DeGray S."/>
            <person name="DeMaso C."/>
            <person name="Dhargay N."/>
            <person name="Dooley K."/>
            <person name="Dooley E."/>
            <person name="Doricent M."/>
            <person name="Dorje P."/>
            <person name="Dorjee K."/>
            <person name="Dupes A."/>
            <person name="Elong R."/>
            <person name="Falk J."/>
            <person name="Farina A."/>
            <person name="Faro S."/>
            <person name="Ferguson D."/>
            <person name="Fisher S."/>
            <person name="Foley C.D."/>
            <person name="Franke A."/>
            <person name="Friedrich D."/>
            <person name="Gadbois L."/>
            <person name="Gearin G."/>
            <person name="Gearin C.R."/>
            <person name="Giannoukos G."/>
            <person name="Goode T."/>
            <person name="Graham J."/>
            <person name="Grandbois E."/>
            <person name="Grewal S."/>
            <person name="Gyaltsen K."/>
            <person name="Hafez N."/>
            <person name="Hagos B."/>
            <person name="Hall J."/>
            <person name="Henson C."/>
            <person name="Hollinger A."/>
            <person name="Honan T."/>
            <person name="Huard M.D."/>
            <person name="Hughes L."/>
            <person name="Hurhula B."/>
            <person name="Husby M.E."/>
            <person name="Kamat A."/>
            <person name="Kanga B."/>
            <person name="Kashin S."/>
            <person name="Khazanovich D."/>
            <person name="Kisner P."/>
            <person name="Lance K."/>
            <person name="Lara M."/>
            <person name="Lee W."/>
            <person name="Lennon N."/>
            <person name="Letendre F."/>
            <person name="LeVine R."/>
            <person name="Lipovsky A."/>
            <person name="Liu X."/>
            <person name="Liu J."/>
            <person name="Liu S."/>
            <person name="Lokyitsang T."/>
            <person name="Lokyitsang Y."/>
            <person name="Lubonja R."/>
            <person name="Lui A."/>
            <person name="MacDonald P."/>
            <person name="Magnisalis V."/>
            <person name="Maru K."/>
            <person name="Matthews C."/>
            <person name="McCusker W."/>
            <person name="McDonough S."/>
            <person name="Mehta T."/>
            <person name="Meldrim J."/>
            <person name="Meneus L."/>
            <person name="Mihai O."/>
            <person name="Mihalev A."/>
            <person name="Mihova T."/>
            <person name="Mittelman R."/>
            <person name="Mlenga V."/>
            <person name="Montmayeur A."/>
            <person name="Mulrain L."/>
            <person name="Navidi A."/>
            <person name="Naylor J."/>
            <person name="Negash T."/>
            <person name="Nguyen T."/>
            <person name="Nguyen N."/>
            <person name="Nicol R."/>
            <person name="Norbu C."/>
            <person name="Norbu N."/>
            <person name="Novod N."/>
            <person name="O'Neill B."/>
            <person name="Osman S."/>
            <person name="Markiewicz E."/>
            <person name="Oyono O.L."/>
            <person name="Patti C."/>
            <person name="Phunkhang P."/>
            <person name="Pierre F."/>
            <person name="Priest M."/>
            <person name="Raghuraman S."/>
            <person name="Rege F."/>
            <person name="Reyes R."/>
            <person name="Rise C."/>
            <person name="Rogov P."/>
            <person name="Ross K."/>
            <person name="Ryan E."/>
            <person name="Settipalli S."/>
            <person name="Shea T."/>
            <person name="Sherpa N."/>
            <person name="Shi L."/>
            <person name="Shih D."/>
            <person name="Sparrow T."/>
            <person name="Spaulding J."/>
            <person name="Stalker J."/>
            <person name="Stange-Thomann N."/>
            <person name="Stavropoulos S."/>
            <person name="Stone C."/>
            <person name="Strader C."/>
            <person name="Tesfaye S."/>
            <person name="Thomson T."/>
            <person name="Thoulutsang Y."/>
            <person name="Thoulutsang D."/>
            <person name="Topham K."/>
            <person name="Topping I."/>
            <person name="Tsamla T."/>
            <person name="Vassiliev H."/>
            <person name="Vo A."/>
            <person name="Wangchuk T."/>
            <person name="Wangdi T."/>
            <person name="Weiand M."/>
            <person name="Wilkinson J."/>
            <person name="Wilson A."/>
            <person name="Yadav S."/>
            <person name="Young G."/>
            <person name="Yu Q."/>
            <person name="Zembek L."/>
            <person name="Zhong D."/>
            <person name="Zimmer A."/>
            <person name="Zwirko Z."/>
            <person name="Jaffe D.B."/>
            <person name="Alvarez P."/>
            <person name="Brockman W."/>
            <person name="Butler J."/>
            <person name="Chin C."/>
            <person name="Gnerre S."/>
            <person name="Grabherr M."/>
            <person name="Kleber M."/>
            <person name="Mauceli E."/>
            <person name="MacCallum I."/>
        </authorList>
    </citation>
    <scope>NUCLEOTIDE SEQUENCE [LARGE SCALE GENOMIC DNA]</scope>
    <source>
        <strain evidence="4">Tucson 15081-1352.22</strain>
    </source>
</reference>
<dbReference type="EMBL" id="CH933807">
    <property type="protein sequence ID" value="EDW12302.1"/>
    <property type="molecule type" value="Genomic_DNA"/>
</dbReference>
<dbReference type="Proteomes" id="UP000009192">
    <property type="component" value="Unassembled WGS sequence"/>
</dbReference>
<sequence>MSKSSAARWVKFFNAGGIPSPAAASYAHIFVENRIQDDMLLDLNKEYLREMGITPMGDIIAILRHAKQVSEQHVLDKVLITDATSPKSKAKTKNLVSATTASPSSKPISASTVVNASANKGSPPTKPARRVLPEHEGKYKVTLPSGTTERSKQILAKREQLYSDRVTSTKKTDVFARLHKSKCDDDAQEGIVSSSAESNVRVHITGVHNTSSGKVAATSSNNSVFARLGGKQSLDSVQQNTVVAKEIKSILKNTKSTTGGSIIKRNTSIMKAKTTAAPLARSQQKVMLVHKVPLKCGDDSDDDSMDDDDLREAGSDIDSEGSESEQDVVMAAPVEKIVKFASTAEVREIAPNTPYKARGNSNFARNIKSRLGMVSKLHATRKTYNLKASPPKKPGARLSPVKGKAIRMRSDELLARQDTLPVHKRLGSSATAAQPPTSHRNQQRDQKPHFAPRRTSSVNAGNRPRGQPSSVFDRLGFNKSL</sequence>
<protein>
    <recommendedName>
        <fullName evidence="2">SAM domain-containing protein</fullName>
    </recommendedName>
</protein>
<dbReference type="SUPFAM" id="SSF47769">
    <property type="entry name" value="SAM/Pointed domain"/>
    <property type="match status" value="1"/>
</dbReference>
<feature type="region of interest" description="Disordered" evidence="1">
    <location>
        <begin position="382"/>
        <end position="481"/>
    </location>
</feature>
<evidence type="ECO:0000313" key="4">
    <source>
        <dbReference type="Proteomes" id="UP000009192"/>
    </source>
</evidence>
<dbReference type="InterPro" id="IPR013761">
    <property type="entry name" value="SAM/pointed_sf"/>
</dbReference>
<evidence type="ECO:0000313" key="3">
    <source>
        <dbReference type="EMBL" id="EDW12302.1"/>
    </source>
</evidence>
<dbReference type="FunCoup" id="B4KHM3">
    <property type="interactions" value="390"/>
</dbReference>
<keyword evidence="4" id="KW-1185">Reference proteome</keyword>
<dbReference type="eggNOG" id="KOG3930">
    <property type="taxonomic scope" value="Eukaryota"/>
</dbReference>
<feature type="domain" description="SAM" evidence="2">
    <location>
        <begin position="1"/>
        <end position="72"/>
    </location>
</feature>
<dbReference type="PROSITE" id="PS50105">
    <property type="entry name" value="SAM_DOMAIN"/>
    <property type="match status" value="1"/>
</dbReference>
<proteinExistence type="predicted"/>
<dbReference type="InterPro" id="IPR040772">
    <property type="entry name" value="C19orf47_SAM"/>
</dbReference>
<feature type="compositionally biased region" description="Polar residues" evidence="1">
    <location>
        <begin position="94"/>
        <end position="122"/>
    </location>
</feature>
<evidence type="ECO:0000259" key="2">
    <source>
        <dbReference type="PROSITE" id="PS50105"/>
    </source>
</evidence>
<dbReference type="PhylomeDB" id="B4KHM3"/>
<dbReference type="PANTHER" id="PTHR21359:SF1">
    <property type="entry name" value="DUF5577 DOMAIN-CONTAINING PROTEIN"/>
    <property type="match status" value="1"/>
</dbReference>
<dbReference type="OrthoDB" id="10067653at2759"/>
<evidence type="ECO:0000256" key="1">
    <source>
        <dbReference type="SAM" id="MobiDB-lite"/>
    </source>
</evidence>
<accession>B4KHM3</accession>
<dbReference type="HOGENOM" id="CLU_564085_0_0_1"/>
<dbReference type="GO" id="GO:0005634">
    <property type="term" value="C:nucleus"/>
    <property type="evidence" value="ECO:0007669"/>
    <property type="project" value="TreeGrafter"/>
</dbReference>
<name>B4KHM3_DROMO</name>